<organism evidence="2 3">
    <name type="scientific">Intrasporangium calvum (strain ATCC 23552 / DSM 43043 / JCM 3097 / NBRC 12989 / NCIMB 10167 / NRRL B-3866 / 7 KIP)</name>
    <dbReference type="NCBI Taxonomy" id="710696"/>
    <lineage>
        <taxon>Bacteria</taxon>
        <taxon>Bacillati</taxon>
        <taxon>Actinomycetota</taxon>
        <taxon>Actinomycetes</taxon>
        <taxon>Micrococcales</taxon>
        <taxon>Intrasporangiaceae</taxon>
        <taxon>Intrasporangium</taxon>
    </lineage>
</organism>
<feature type="transmembrane region" description="Helical" evidence="1">
    <location>
        <begin position="36"/>
        <end position="60"/>
    </location>
</feature>
<dbReference type="EMBL" id="CP002343">
    <property type="protein sequence ID" value="ADU48395.1"/>
    <property type="molecule type" value="Genomic_DNA"/>
</dbReference>
<dbReference type="AlphaFoldDB" id="E6SBA7"/>
<evidence type="ECO:0000256" key="1">
    <source>
        <dbReference type="SAM" id="Phobius"/>
    </source>
</evidence>
<feature type="transmembrane region" description="Helical" evidence="1">
    <location>
        <begin position="103"/>
        <end position="124"/>
    </location>
</feature>
<gene>
    <name evidence="2" type="ordered locus">Intca_1884</name>
</gene>
<dbReference type="STRING" id="710696.Intca_1884"/>
<keyword evidence="1" id="KW-0812">Transmembrane</keyword>
<name>E6SBA7_INTC7</name>
<dbReference type="KEGG" id="ica:Intca_1884"/>
<reference evidence="2 3" key="1">
    <citation type="journal article" date="2010" name="Stand. Genomic Sci.">
        <title>Complete genome sequence of Intrasporangium calvum type strain (7 KIP).</title>
        <authorList>
            <person name="Del Rio T.G."/>
            <person name="Chertkov O."/>
            <person name="Yasawong M."/>
            <person name="Lucas S."/>
            <person name="Deshpande S."/>
            <person name="Cheng J.F."/>
            <person name="Detter C."/>
            <person name="Tapia R."/>
            <person name="Han C."/>
            <person name="Goodwin L."/>
            <person name="Pitluck S."/>
            <person name="Liolios K."/>
            <person name="Ivanova N."/>
            <person name="Mavromatis K."/>
            <person name="Pati A."/>
            <person name="Chen A."/>
            <person name="Palaniappan K."/>
            <person name="Land M."/>
            <person name="Hauser L."/>
            <person name="Chang Y.J."/>
            <person name="Jeffries C.D."/>
            <person name="Rohde M."/>
            <person name="Pukall R."/>
            <person name="Sikorski J."/>
            <person name="Goker M."/>
            <person name="Woyke T."/>
            <person name="Bristow J."/>
            <person name="Eisen J.A."/>
            <person name="Markowitz V."/>
            <person name="Hugenholtz P."/>
            <person name="Kyrpides N.C."/>
            <person name="Klenk H.P."/>
            <person name="Lapidus A."/>
        </authorList>
    </citation>
    <scope>NUCLEOTIDE SEQUENCE [LARGE SCALE GENOMIC DNA]</scope>
    <source>
        <strain evidence="3">ATCC 23552 / DSM 43043 / JCM 3097 / NBRC 12989 / 7 KIP</strain>
    </source>
</reference>
<feature type="transmembrane region" description="Helical" evidence="1">
    <location>
        <begin position="72"/>
        <end position="91"/>
    </location>
</feature>
<accession>E6SBA7</accession>
<dbReference type="RefSeq" id="WP_013492710.1">
    <property type="nucleotide sequence ID" value="NC_014830.1"/>
</dbReference>
<proteinExistence type="predicted"/>
<dbReference type="eggNOG" id="ENOG5032VCY">
    <property type="taxonomic scope" value="Bacteria"/>
</dbReference>
<keyword evidence="3" id="KW-1185">Reference proteome</keyword>
<keyword evidence="1" id="KW-0472">Membrane</keyword>
<evidence type="ECO:0000313" key="3">
    <source>
        <dbReference type="Proteomes" id="UP000008914"/>
    </source>
</evidence>
<sequence length="165" mass="18386">MDVEVVARVLDRIGGGRKARLRVPPEHTEHPESRRILADVAMGITAAFSLDVAAVLLAVVRTEMGASMSWIVWTRLVMISLLTASLYYFVWRAQRGWWWAYSRLRLFSVVFPVVAVASCFIPGLYPTWMIIEQVVLAVILLVVATLLNSRHLRAAYVKPGPPAAG</sequence>
<dbReference type="OrthoDB" id="4571858at2"/>
<feature type="transmembrane region" description="Helical" evidence="1">
    <location>
        <begin position="130"/>
        <end position="148"/>
    </location>
</feature>
<dbReference type="Proteomes" id="UP000008914">
    <property type="component" value="Chromosome"/>
</dbReference>
<dbReference type="HOGENOM" id="CLU_114908_0_0_11"/>
<keyword evidence="1" id="KW-1133">Transmembrane helix</keyword>
<protein>
    <submittedName>
        <fullName evidence="2">Uncharacterized protein</fullName>
    </submittedName>
</protein>
<evidence type="ECO:0000313" key="2">
    <source>
        <dbReference type="EMBL" id="ADU48395.1"/>
    </source>
</evidence>